<dbReference type="AlphaFoldDB" id="A0A8R1EAJ0"/>
<feature type="domain" description="TPPC8 C-terminal Ig-like" evidence="1">
    <location>
        <begin position="41"/>
        <end position="135"/>
    </location>
</feature>
<keyword evidence="3" id="KW-1185">Reference proteome</keyword>
<accession>A0A8R1EAJ0</accession>
<dbReference type="EnsemblMetazoa" id="CJA31297.1">
    <property type="protein sequence ID" value="CJA31297.1"/>
    <property type="gene ID" value="WBGene00207144"/>
</dbReference>
<name>A0A8R1EAJ0_CAEJA</name>
<evidence type="ECO:0000313" key="3">
    <source>
        <dbReference type="Proteomes" id="UP000005237"/>
    </source>
</evidence>
<evidence type="ECO:0000313" key="2">
    <source>
        <dbReference type="EnsemblMetazoa" id="CJA31297.1"/>
    </source>
</evidence>
<dbReference type="Proteomes" id="UP000005237">
    <property type="component" value="Unassembled WGS sequence"/>
</dbReference>
<evidence type="ECO:0000259" key="1">
    <source>
        <dbReference type="Pfam" id="PF24542"/>
    </source>
</evidence>
<organism evidence="2 3">
    <name type="scientific">Caenorhabditis japonica</name>
    <dbReference type="NCBI Taxonomy" id="281687"/>
    <lineage>
        <taxon>Eukaryota</taxon>
        <taxon>Metazoa</taxon>
        <taxon>Ecdysozoa</taxon>
        <taxon>Nematoda</taxon>
        <taxon>Chromadorea</taxon>
        <taxon>Rhabditida</taxon>
        <taxon>Rhabditina</taxon>
        <taxon>Rhabditomorpha</taxon>
        <taxon>Rhabditoidea</taxon>
        <taxon>Rhabditidae</taxon>
        <taxon>Peloderinae</taxon>
        <taxon>Caenorhabditis</taxon>
    </lineage>
</organism>
<reference evidence="3" key="1">
    <citation type="submission" date="2010-08" db="EMBL/GenBank/DDBJ databases">
        <authorList>
            <consortium name="Caenorhabditis japonica Sequencing Consortium"/>
            <person name="Wilson R.K."/>
        </authorList>
    </citation>
    <scope>NUCLEOTIDE SEQUENCE [LARGE SCALE GENOMIC DNA]</scope>
    <source>
        <strain evidence="3">DF5081</strain>
    </source>
</reference>
<protein>
    <recommendedName>
        <fullName evidence="1">TPPC8 C-terminal Ig-like domain-containing protein</fullName>
    </recommendedName>
</protein>
<reference evidence="2" key="2">
    <citation type="submission" date="2022-06" db="UniProtKB">
        <authorList>
            <consortium name="EnsemblMetazoa"/>
        </authorList>
    </citation>
    <scope>IDENTIFICATION</scope>
    <source>
        <strain evidence="2">DF5081</strain>
    </source>
</reference>
<sequence length="138" mass="15774">VTSFIGESFVDNPFTRKLAERAKLEENGTASNIQISCETASKEVSHDFSTSRICELPIRVRIRNTHPQRHRVSISLRHVAKVRDSVDGIHLVAPENRHQMWTDRPVSRRNFIKPDEWADVEMKWKVSHAAVYDVGGAN</sequence>
<dbReference type="InterPro" id="IPR057651">
    <property type="entry name" value="Ig_TPPC8_C"/>
</dbReference>
<dbReference type="Pfam" id="PF24542">
    <property type="entry name" value="Ig_TPPC8_C"/>
    <property type="match status" value="1"/>
</dbReference>
<proteinExistence type="predicted"/>